<comment type="caution">
    <text evidence="2">The sequence shown here is derived from an EMBL/GenBank/DDBJ whole genome shotgun (WGS) entry which is preliminary data.</text>
</comment>
<evidence type="ECO:0000313" key="2">
    <source>
        <dbReference type="EMBL" id="MBB6092502.1"/>
    </source>
</evidence>
<dbReference type="Gene3D" id="3.30.530.20">
    <property type="match status" value="1"/>
</dbReference>
<dbReference type="SUPFAM" id="SSF55961">
    <property type="entry name" value="Bet v1-like"/>
    <property type="match status" value="1"/>
</dbReference>
<evidence type="ECO:0000256" key="1">
    <source>
        <dbReference type="SAM" id="SignalP"/>
    </source>
</evidence>
<name>A0A841HK46_9GAMM</name>
<accession>A0A841HK46</accession>
<keyword evidence="3" id="KW-1185">Reference proteome</keyword>
<evidence type="ECO:0000313" key="3">
    <source>
        <dbReference type="Proteomes" id="UP000588068"/>
    </source>
</evidence>
<dbReference type="RefSeq" id="WP_184330298.1">
    <property type="nucleotide sequence ID" value="NZ_JACHHZ010000002.1"/>
</dbReference>
<evidence type="ECO:0008006" key="4">
    <source>
        <dbReference type="Google" id="ProtNLM"/>
    </source>
</evidence>
<sequence>MTTREKSRPGGWFWCSAASLLLPAAASALDIELSQATYVDKHYQYELVALLDAPVDRVQAVLRDYTSYTELDPRILEAKIIDRPADYVTTLETIVRACFGPFCRNVKRVERVEESPLELVATADASRSDVKFGETRMMLSVTDGRTRVSYRTSIVPDFWIPAFAGRRWLLETLEDGTIDLFRGVEARAKADSQQGH</sequence>
<reference evidence="2 3" key="1">
    <citation type="submission" date="2020-08" db="EMBL/GenBank/DDBJ databases">
        <title>Genomic Encyclopedia of Type Strains, Phase IV (KMG-IV): sequencing the most valuable type-strain genomes for metagenomic binning, comparative biology and taxonomic classification.</title>
        <authorList>
            <person name="Goeker M."/>
        </authorList>
    </citation>
    <scope>NUCLEOTIDE SEQUENCE [LARGE SCALE GENOMIC DNA]</scope>
    <source>
        <strain evidence="2 3">DSM 26723</strain>
    </source>
</reference>
<dbReference type="Proteomes" id="UP000588068">
    <property type="component" value="Unassembled WGS sequence"/>
</dbReference>
<feature type="signal peptide" evidence="1">
    <location>
        <begin position="1"/>
        <end position="28"/>
    </location>
</feature>
<protein>
    <recommendedName>
        <fullName evidence="4">Ribosome association toxin RatA</fullName>
    </recommendedName>
</protein>
<feature type="chain" id="PRO_5032916693" description="Ribosome association toxin RatA" evidence="1">
    <location>
        <begin position="29"/>
        <end position="196"/>
    </location>
</feature>
<organism evidence="2 3">
    <name type="scientific">Povalibacter uvarum</name>
    <dbReference type="NCBI Taxonomy" id="732238"/>
    <lineage>
        <taxon>Bacteria</taxon>
        <taxon>Pseudomonadati</taxon>
        <taxon>Pseudomonadota</taxon>
        <taxon>Gammaproteobacteria</taxon>
        <taxon>Steroidobacterales</taxon>
        <taxon>Steroidobacteraceae</taxon>
        <taxon>Povalibacter</taxon>
    </lineage>
</organism>
<proteinExistence type="predicted"/>
<gene>
    <name evidence="2" type="ORF">HNQ60_001380</name>
</gene>
<dbReference type="AlphaFoldDB" id="A0A841HK46"/>
<keyword evidence="1" id="KW-0732">Signal</keyword>
<dbReference type="EMBL" id="JACHHZ010000002">
    <property type="protein sequence ID" value="MBB6092502.1"/>
    <property type="molecule type" value="Genomic_DNA"/>
</dbReference>
<dbReference type="InterPro" id="IPR023393">
    <property type="entry name" value="START-like_dom_sf"/>
</dbReference>